<sequence length="803" mass="91024">MDKRQLSERDICTKFITPAIQQAGWQQHQFREEVNLTDGRVMVRGNLAVRIKNPEAKGGPKRADFVLYARPDVPIAVLEAKQAKFSVGHGMQQALSYAEMLDAPFAISSNGDGFLIHDRTGLTQPIERELQLSEFPSLDDLWPLYQQWKGLAEPAAVKLLEQPFYTDGSGREPRYYQRVAINRAIEAVAKGAERVLLVMATGTGKTYTAFQIIWRLWKAKSKKRILFLADRNILVDQTMQQDFAPFGEVMHKVTNREIKRNYEIYLALYQAVTGKEEWKQIYRQFPADFFDLIVIDECHRGSAAEDSAWRDVLDYFSRATHLGLTATPKETKEVSNTNYFGEPVYTYSLKQGIEDGFLAPYKVIRIATDVDAVGYTPEKGKVDKLGQVVEQRQFNTKDFDRNLVLEKRTKLVASKVWEYLKATDPMAKTIVFCDDQDHAERMRQELVKLIPAAASNRRYVMRITGDDNEGKAQLSYFIDNDEPYPVIATTSKLLTTGVDAKTCKLIVLDQNINSMTEFKQIIGRGTRLREDYQKLYFTIMDFKGATRLFADPDFDGEPVVVYEPAPDDPVVPPDDSNPPGIGEAEPPPYGPGDDVPPGRGGGEGRVKYVIGDVNVSLAVERSQYLDVDGKLITENYRVLLKDDIRKALQAEFGNLTDFLRRWSSAERKQAVLEELAEHGIPLEILQQTVANGSELDVFDLVAHVAFDQKPLTRRERANNVKKRDVFGKYGEQARAVLEALLDKFADHGVQDIEDARVLELPPFDQFGSKTQIRRGIFGGVEQYTQAVHELEQALYDNYEQKKA</sequence>
<gene>
    <name evidence="3" type="ORF">HU811_05605</name>
</gene>
<protein>
    <submittedName>
        <fullName evidence="3">DEAD/DEAH box helicase family protein</fullName>
    </submittedName>
</protein>
<keyword evidence="3" id="KW-0378">Hydrolase</keyword>
<name>A0ABR6UNS4_9PSED</name>
<keyword evidence="3" id="KW-0347">Helicase</keyword>
<dbReference type="InterPro" id="IPR027417">
    <property type="entry name" value="P-loop_NTPase"/>
</dbReference>
<dbReference type="SMART" id="SM00487">
    <property type="entry name" value="DEXDc"/>
    <property type="match status" value="1"/>
</dbReference>
<organism evidence="3 4">
    <name type="scientific">Pseudomonas tehranensis</name>
    <dbReference type="NCBI Taxonomy" id="2745502"/>
    <lineage>
        <taxon>Bacteria</taxon>
        <taxon>Pseudomonadati</taxon>
        <taxon>Pseudomonadota</taxon>
        <taxon>Gammaproteobacteria</taxon>
        <taxon>Pseudomonadales</taxon>
        <taxon>Pseudomonadaceae</taxon>
        <taxon>Pseudomonas</taxon>
    </lineage>
</organism>
<dbReference type="CDD" id="cd18032">
    <property type="entry name" value="DEXHc_RE_I_III_res"/>
    <property type="match status" value="1"/>
</dbReference>
<keyword evidence="4" id="KW-1185">Reference proteome</keyword>
<keyword evidence="3" id="KW-0067">ATP-binding</keyword>
<dbReference type="Pfam" id="PF08463">
    <property type="entry name" value="EcoEI_R_C"/>
    <property type="match status" value="1"/>
</dbReference>
<evidence type="ECO:0000313" key="4">
    <source>
        <dbReference type="Proteomes" id="UP000617171"/>
    </source>
</evidence>
<dbReference type="InterPro" id="IPR013670">
    <property type="entry name" value="EcoEI_R_C_dom"/>
</dbReference>
<dbReference type="InterPro" id="IPR006935">
    <property type="entry name" value="Helicase/UvrB_N"/>
</dbReference>
<evidence type="ECO:0000313" key="3">
    <source>
        <dbReference type="EMBL" id="MBC3346107.1"/>
    </source>
</evidence>
<dbReference type="EMBL" id="JABWQV010000016">
    <property type="protein sequence ID" value="MBC3346107.1"/>
    <property type="molecule type" value="Genomic_DNA"/>
</dbReference>
<dbReference type="NCBIfam" id="NF046051">
    <property type="entry name" value="restrict_EcoAI"/>
    <property type="match status" value="1"/>
</dbReference>
<dbReference type="Gene3D" id="3.40.50.300">
    <property type="entry name" value="P-loop containing nucleotide triphosphate hydrolases"/>
    <property type="match status" value="2"/>
</dbReference>
<dbReference type="Proteomes" id="UP000617171">
    <property type="component" value="Unassembled WGS sequence"/>
</dbReference>
<dbReference type="InterPro" id="IPR029464">
    <property type="entry name" value="HSDR_N"/>
</dbReference>
<comment type="caution">
    <text evidence="3">The sequence shown here is derived from an EMBL/GenBank/DDBJ whole genome shotgun (WGS) entry which is preliminary data.</text>
</comment>
<keyword evidence="3" id="KW-0547">Nucleotide-binding</keyword>
<proteinExistence type="predicted"/>
<accession>A0ABR6UNS4</accession>
<dbReference type="RefSeq" id="WP_186654560.1">
    <property type="nucleotide sequence ID" value="NZ_JABWQV010000016.1"/>
</dbReference>
<evidence type="ECO:0000256" key="1">
    <source>
        <dbReference type="SAM" id="MobiDB-lite"/>
    </source>
</evidence>
<dbReference type="InterPro" id="IPR050742">
    <property type="entry name" value="Helicase_Restrict-Modif_Enz"/>
</dbReference>
<dbReference type="Pfam" id="PF13588">
    <property type="entry name" value="HSDR_N_2"/>
    <property type="match status" value="1"/>
</dbReference>
<feature type="compositionally biased region" description="Pro residues" evidence="1">
    <location>
        <begin position="567"/>
        <end position="576"/>
    </location>
</feature>
<dbReference type="PROSITE" id="PS51192">
    <property type="entry name" value="HELICASE_ATP_BIND_1"/>
    <property type="match status" value="1"/>
</dbReference>
<dbReference type="Pfam" id="PF04851">
    <property type="entry name" value="ResIII"/>
    <property type="match status" value="1"/>
</dbReference>
<dbReference type="SUPFAM" id="SSF52540">
    <property type="entry name" value="P-loop containing nucleoside triphosphate hydrolases"/>
    <property type="match status" value="2"/>
</dbReference>
<dbReference type="Gene3D" id="3.90.1570.30">
    <property type="match status" value="1"/>
</dbReference>
<feature type="domain" description="Helicase ATP-binding" evidence="2">
    <location>
        <begin position="186"/>
        <end position="346"/>
    </location>
</feature>
<evidence type="ECO:0000259" key="2">
    <source>
        <dbReference type="PROSITE" id="PS51192"/>
    </source>
</evidence>
<dbReference type="InterPro" id="IPR014001">
    <property type="entry name" value="Helicase_ATP-bd"/>
</dbReference>
<dbReference type="GO" id="GO:0004386">
    <property type="term" value="F:helicase activity"/>
    <property type="evidence" value="ECO:0007669"/>
    <property type="project" value="UniProtKB-KW"/>
</dbReference>
<dbReference type="PANTHER" id="PTHR47396">
    <property type="entry name" value="TYPE I RESTRICTION ENZYME ECOKI R PROTEIN"/>
    <property type="match status" value="1"/>
</dbReference>
<dbReference type="PANTHER" id="PTHR47396:SF1">
    <property type="entry name" value="ATP-DEPENDENT HELICASE IRC3-RELATED"/>
    <property type="match status" value="1"/>
</dbReference>
<feature type="region of interest" description="Disordered" evidence="1">
    <location>
        <begin position="563"/>
        <end position="603"/>
    </location>
</feature>
<reference evidence="3 4" key="1">
    <citation type="journal article" date="2020" name="Microorganisms">
        <title>Reliable Identification of Environmental Pseudomonas Isolates Using the rpoD Gene.</title>
        <authorList>
            <consortium name="The Broad Institute Genome Sequencing Platform"/>
            <person name="Girard L."/>
            <person name="Lood C."/>
            <person name="Rokni-Zadeh H."/>
            <person name="van Noort V."/>
            <person name="Lavigne R."/>
            <person name="De Mot R."/>
        </authorList>
    </citation>
    <scope>NUCLEOTIDE SEQUENCE [LARGE SCALE GENOMIC DNA]</scope>
    <source>
        <strain evidence="3 4">SWRI196</strain>
    </source>
</reference>
<dbReference type="CDD" id="cd18799">
    <property type="entry name" value="SF2_C_EcoAI-like"/>
    <property type="match status" value="1"/>
</dbReference>